<dbReference type="EMBL" id="JBGMEK010000001">
    <property type="protein sequence ID" value="MFA0809484.1"/>
    <property type="molecule type" value="Genomic_DNA"/>
</dbReference>
<dbReference type="PROSITE" id="PS51257">
    <property type="entry name" value="PROKAR_LIPOPROTEIN"/>
    <property type="match status" value="1"/>
</dbReference>
<dbReference type="Proteomes" id="UP001569428">
    <property type="component" value="Unassembled WGS sequence"/>
</dbReference>
<organism evidence="2 3">
    <name type="scientific">Microbulbifer epialgicus</name>
    <dbReference type="NCBI Taxonomy" id="393907"/>
    <lineage>
        <taxon>Bacteria</taxon>
        <taxon>Pseudomonadati</taxon>
        <taxon>Pseudomonadota</taxon>
        <taxon>Gammaproteobacteria</taxon>
        <taxon>Cellvibrionales</taxon>
        <taxon>Microbulbiferaceae</taxon>
        <taxon>Microbulbifer</taxon>
    </lineage>
</organism>
<keyword evidence="1" id="KW-0175">Coiled coil</keyword>
<evidence type="ECO:0000313" key="2">
    <source>
        <dbReference type="EMBL" id="MFA0809484.1"/>
    </source>
</evidence>
<keyword evidence="3" id="KW-1185">Reference proteome</keyword>
<sequence length="162" mass="18258">MNLYLKTIILISFAILIGCESDLRKEDKKRIDTLNDNLAQVSEKLNNIDNAKSVDSSVEKKPPIYVQPRFESDIDRALHELEVRKGFTHLKIYPLGNGNYKVEAITRNRVAAVKEISLPASIAERAGAARGYQVEIRRLINQSERGAEKELVVEVVRSILQG</sequence>
<proteinExistence type="predicted"/>
<protein>
    <recommendedName>
        <fullName evidence="4">Lipoprotein</fullName>
    </recommendedName>
</protein>
<evidence type="ECO:0000256" key="1">
    <source>
        <dbReference type="SAM" id="Coils"/>
    </source>
</evidence>
<gene>
    <name evidence="2" type="ORF">ACCI49_01010</name>
</gene>
<comment type="caution">
    <text evidence="2">The sequence shown here is derived from an EMBL/GenBank/DDBJ whole genome shotgun (WGS) entry which is preliminary data.</text>
</comment>
<reference evidence="2 3" key="1">
    <citation type="submission" date="2024-08" db="EMBL/GenBank/DDBJ databases">
        <authorList>
            <person name="Ishaq N."/>
        </authorList>
    </citation>
    <scope>NUCLEOTIDE SEQUENCE [LARGE SCALE GENOMIC DNA]</scope>
    <source>
        <strain evidence="2 3">DSM 18651</strain>
    </source>
</reference>
<accession>A0ABV4NUQ0</accession>
<feature type="coiled-coil region" evidence="1">
    <location>
        <begin position="24"/>
        <end position="51"/>
    </location>
</feature>
<evidence type="ECO:0008006" key="4">
    <source>
        <dbReference type="Google" id="ProtNLM"/>
    </source>
</evidence>
<evidence type="ECO:0000313" key="3">
    <source>
        <dbReference type="Proteomes" id="UP001569428"/>
    </source>
</evidence>
<dbReference type="RefSeq" id="WP_371837102.1">
    <property type="nucleotide sequence ID" value="NZ_JBGMEK010000001.1"/>
</dbReference>
<name>A0ABV4NUQ0_9GAMM</name>